<proteinExistence type="predicted"/>
<reference evidence="2" key="2">
    <citation type="submission" date="2020-09" db="EMBL/GenBank/DDBJ databases">
        <authorList>
            <person name="Sun Q."/>
            <person name="Zhou Y."/>
        </authorList>
    </citation>
    <scope>NUCLEOTIDE SEQUENCE</scope>
    <source>
        <strain evidence="2">CGMCC 1.15343</strain>
    </source>
</reference>
<reference evidence="2" key="1">
    <citation type="journal article" date="2014" name="Int. J. Syst. Evol. Microbiol.">
        <title>Complete genome sequence of Corynebacterium casei LMG S-19264T (=DSM 44701T), isolated from a smear-ripened cheese.</title>
        <authorList>
            <consortium name="US DOE Joint Genome Institute (JGI-PGF)"/>
            <person name="Walter F."/>
            <person name="Albersmeier A."/>
            <person name="Kalinowski J."/>
            <person name="Ruckert C."/>
        </authorList>
    </citation>
    <scope>NUCLEOTIDE SEQUENCE</scope>
    <source>
        <strain evidence="2">CGMCC 1.15343</strain>
    </source>
</reference>
<sequence>MENQQENQQRDMENDGTTHDSTGKEFGKMPPEDYNDTGFAGTTNAVSAGEDAHDDKLAIEDTMIGYDGDDSQMDMDLNVDDGTNDLGDPGVDDNE</sequence>
<gene>
    <name evidence="2" type="ORF">GCM10011387_09560</name>
</gene>
<comment type="caution">
    <text evidence="2">The sequence shown here is derived from an EMBL/GenBank/DDBJ whole genome shotgun (WGS) entry which is preliminary data.</text>
</comment>
<feature type="region of interest" description="Disordered" evidence="1">
    <location>
        <begin position="1"/>
        <end position="95"/>
    </location>
</feature>
<protein>
    <submittedName>
        <fullName evidence="2">Uncharacterized protein</fullName>
    </submittedName>
</protein>
<accession>A0A916U3I6</accession>
<keyword evidence="3" id="KW-1185">Reference proteome</keyword>
<dbReference type="AlphaFoldDB" id="A0A916U3I6"/>
<feature type="compositionally biased region" description="Basic and acidic residues" evidence="1">
    <location>
        <begin position="50"/>
        <end position="59"/>
    </location>
</feature>
<name>A0A916U3I6_9SPHI</name>
<feature type="compositionally biased region" description="Acidic residues" evidence="1">
    <location>
        <begin position="67"/>
        <end position="83"/>
    </location>
</feature>
<organism evidence="2 3">
    <name type="scientific">Pedobacter quisquiliarum</name>
    <dbReference type="NCBI Taxonomy" id="1834438"/>
    <lineage>
        <taxon>Bacteria</taxon>
        <taxon>Pseudomonadati</taxon>
        <taxon>Bacteroidota</taxon>
        <taxon>Sphingobacteriia</taxon>
        <taxon>Sphingobacteriales</taxon>
        <taxon>Sphingobacteriaceae</taxon>
        <taxon>Pedobacter</taxon>
    </lineage>
</organism>
<dbReference type="RefSeq" id="WP_188625713.1">
    <property type="nucleotide sequence ID" value="NZ_BMIL01000003.1"/>
</dbReference>
<feature type="compositionally biased region" description="Basic and acidic residues" evidence="1">
    <location>
        <begin position="8"/>
        <end position="31"/>
    </location>
</feature>
<dbReference type="Proteomes" id="UP000651668">
    <property type="component" value="Unassembled WGS sequence"/>
</dbReference>
<evidence type="ECO:0000313" key="2">
    <source>
        <dbReference type="EMBL" id="GGC57960.1"/>
    </source>
</evidence>
<evidence type="ECO:0000313" key="3">
    <source>
        <dbReference type="Proteomes" id="UP000651668"/>
    </source>
</evidence>
<dbReference type="EMBL" id="BMIL01000003">
    <property type="protein sequence ID" value="GGC57960.1"/>
    <property type="molecule type" value="Genomic_DNA"/>
</dbReference>
<evidence type="ECO:0000256" key="1">
    <source>
        <dbReference type="SAM" id="MobiDB-lite"/>
    </source>
</evidence>